<evidence type="ECO:0000256" key="1">
    <source>
        <dbReference type="SAM" id="MobiDB-lite"/>
    </source>
</evidence>
<evidence type="ECO:0000313" key="2">
    <source>
        <dbReference type="EMBL" id="QXV92068.1"/>
    </source>
</evidence>
<gene>
    <name evidence="2" type="ORF">M4018_082660</name>
    <name evidence="3" type="ORF">R6500_082660</name>
</gene>
<geneLocation type="plasmid" evidence="2">
    <name>unnamed</name>
</geneLocation>
<protein>
    <submittedName>
        <fullName evidence="3">Uncharacterized protein</fullName>
    </submittedName>
</protein>
<name>A0A8F7Q066_STRRM</name>
<dbReference type="EMBL" id="MZ502218">
    <property type="protein sequence ID" value="QXV92068.1"/>
    <property type="molecule type" value="Genomic_DNA"/>
</dbReference>
<proteinExistence type="predicted"/>
<dbReference type="Pfam" id="PF20062">
    <property type="entry name" value="DUF6461"/>
    <property type="match status" value="1"/>
</dbReference>
<keyword evidence="3" id="KW-0614">Plasmid</keyword>
<reference evidence="3" key="1">
    <citation type="submission" date="2021-06" db="EMBL/GenBank/DDBJ databases">
        <authorList>
            <person name="Tome M."/>
            <person name="Jakse J."/>
            <person name="Slemc L."/>
            <person name="Garcia A.R."/>
            <person name="Petkovic H."/>
        </authorList>
    </citation>
    <scope>NUCLEOTIDE SEQUENCE</scope>
    <source>
        <plasmid evidence="3">pPZG101</plasmid>
        <plasmid evidence="2">unnamed</plasmid>
    </source>
</reference>
<accession>A0A8F7Q066</accession>
<dbReference type="AlphaFoldDB" id="A0A8F7Q066"/>
<dbReference type="EMBL" id="MZ502219">
    <property type="protein sequence ID" value="QXV92337.1"/>
    <property type="molecule type" value="Genomic_DNA"/>
</dbReference>
<dbReference type="RefSeq" id="WP_003979082.1">
    <property type="nucleotide sequence ID" value="NZ_CP025552.1"/>
</dbReference>
<organism evidence="3">
    <name type="scientific">Streptomyces rimosus</name>
    <dbReference type="NCBI Taxonomy" id="1927"/>
    <lineage>
        <taxon>Bacteria</taxon>
        <taxon>Bacillati</taxon>
        <taxon>Actinomycetota</taxon>
        <taxon>Actinomycetes</taxon>
        <taxon>Kitasatosporales</taxon>
        <taxon>Streptomycetaceae</taxon>
        <taxon>Streptomyces</taxon>
    </lineage>
</organism>
<feature type="region of interest" description="Disordered" evidence="1">
    <location>
        <begin position="189"/>
        <end position="240"/>
    </location>
</feature>
<geneLocation type="plasmid" evidence="3">
    <name>pPZG101</name>
</geneLocation>
<sequence length="240" mass="25248">MNPLAWIADEYPTHCLTLGRGLAGRELLSRLGASPTEMFRPHDEDEANEFVWAGMEDYWNWGAARAGEACGWAYVLEPASMWGSLSERLKAASSGTEVICCSYADAMETIAYWRDGVLLAQFETLSPQQRSGQEPDILEGPMRRAGLEDSAPAGLGHPGLAVLHEATGVALSQEETVLAWTGKLPAMGLGPEAAAEDSSGPSPNARSADASGGPVGLFPTPRPAGCAKAAPGQGRKRPGA</sequence>
<evidence type="ECO:0000313" key="3">
    <source>
        <dbReference type="EMBL" id="QXV92337.1"/>
    </source>
</evidence>
<dbReference type="GeneID" id="66860606"/>
<dbReference type="InterPro" id="IPR045592">
    <property type="entry name" value="DUF6461"/>
</dbReference>